<comment type="subcellular location">
    <subcellularLocation>
        <location evidence="1">Membrane</location>
        <topology evidence="1">Multi-pass membrane protein</topology>
    </subcellularLocation>
</comment>
<reference evidence="9" key="1">
    <citation type="journal article" date="2011" name="Genome Res.">
        <title>Phylogeny-wide analysis of social amoeba genomes highlights ancient origins for complex intercellular communication.</title>
        <authorList>
            <person name="Heidel A.J."/>
            <person name="Lawal H.M."/>
            <person name="Felder M."/>
            <person name="Schilde C."/>
            <person name="Helps N.R."/>
            <person name="Tunggal B."/>
            <person name="Rivero F."/>
            <person name="John U."/>
            <person name="Schleicher M."/>
            <person name="Eichinger L."/>
            <person name="Platzer M."/>
            <person name="Noegel A.A."/>
            <person name="Schaap P."/>
            <person name="Gloeckner G."/>
        </authorList>
    </citation>
    <scope>NUCLEOTIDE SEQUENCE [LARGE SCALE GENOMIC DNA]</scope>
    <source>
        <strain evidence="9">SH3</strain>
    </source>
</reference>
<dbReference type="GO" id="GO:0038023">
    <property type="term" value="F:signaling receptor activity"/>
    <property type="evidence" value="ECO:0007669"/>
    <property type="project" value="TreeGrafter"/>
</dbReference>
<evidence type="ECO:0000256" key="4">
    <source>
        <dbReference type="ARBA" id="ARBA00023136"/>
    </source>
</evidence>
<proteinExistence type="predicted"/>
<feature type="transmembrane region" description="Helical" evidence="7">
    <location>
        <begin position="234"/>
        <end position="254"/>
    </location>
</feature>
<feature type="transmembrane region" description="Helical" evidence="7">
    <location>
        <begin position="305"/>
        <end position="322"/>
    </location>
</feature>
<feature type="compositionally biased region" description="Low complexity" evidence="6">
    <location>
        <begin position="1"/>
        <end position="12"/>
    </location>
</feature>
<evidence type="ECO:0000256" key="3">
    <source>
        <dbReference type="ARBA" id="ARBA00022989"/>
    </source>
</evidence>
<feature type="region of interest" description="Disordered" evidence="6">
    <location>
        <begin position="1"/>
        <end position="38"/>
    </location>
</feature>
<dbReference type="RefSeq" id="XP_004350415.1">
    <property type="nucleotide sequence ID" value="XM_004350365.1"/>
</dbReference>
<feature type="transmembrane region" description="Helical" evidence="7">
    <location>
        <begin position="266"/>
        <end position="284"/>
    </location>
</feature>
<dbReference type="AlphaFoldDB" id="F4QD30"/>
<dbReference type="Pfam" id="PF03006">
    <property type="entry name" value="HlyIII"/>
    <property type="match status" value="1"/>
</dbReference>
<dbReference type="KEGG" id="dfa:DFA_11472"/>
<evidence type="ECO:0000256" key="6">
    <source>
        <dbReference type="SAM" id="MobiDB-lite"/>
    </source>
</evidence>
<evidence type="ECO:0000256" key="5">
    <source>
        <dbReference type="PIRSR" id="PIRSR604254-1"/>
    </source>
</evidence>
<feature type="binding site" evidence="5">
    <location>
        <position position="308"/>
    </location>
    <ligand>
        <name>Zn(2+)</name>
        <dbReference type="ChEBI" id="CHEBI:29105"/>
    </ligand>
</feature>
<dbReference type="EMBL" id="GL883029">
    <property type="protein sequence ID" value="EGG13711.1"/>
    <property type="molecule type" value="Genomic_DNA"/>
</dbReference>
<dbReference type="OMA" id="KEDACAC"/>
<evidence type="ECO:0000256" key="2">
    <source>
        <dbReference type="ARBA" id="ARBA00022692"/>
    </source>
</evidence>
<keyword evidence="5" id="KW-0862">Zinc</keyword>
<feature type="transmembrane region" description="Helical" evidence="7">
    <location>
        <begin position="137"/>
        <end position="157"/>
    </location>
</feature>
<dbReference type="InterPro" id="IPR004254">
    <property type="entry name" value="AdipoR/HlyIII-related"/>
</dbReference>
<keyword evidence="4 7" id="KW-0472">Membrane</keyword>
<accession>F4QD30</accession>
<evidence type="ECO:0000313" key="8">
    <source>
        <dbReference type="EMBL" id="EGG13711.1"/>
    </source>
</evidence>
<name>F4QD30_CACFS</name>
<keyword evidence="2 7" id="KW-0812">Transmembrane</keyword>
<organism evidence="8 9">
    <name type="scientific">Cavenderia fasciculata</name>
    <name type="common">Slime mold</name>
    <name type="synonym">Dictyostelium fasciculatum</name>
    <dbReference type="NCBI Taxonomy" id="261658"/>
    <lineage>
        <taxon>Eukaryota</taxon>
        <taxon>Amoebozoa</taxon>
        <taxon>Evosea</taxon>
        <taxon>Eumycetozoa</taxon>
        <taxon>Dictyostelia</taxon>
        <taxon>Acytosteliales</taxon>
        <taxon>Cavenderiaceae</taxon>
        <taxon>Cavenderia</taxon>
    </lineage>
</organism>
<keyword evidence="9" id="KW-1185">Reference proteome</keyword>
<dbReference type="PANTHER" id="PTHR20855">
    <property type="entry name" value="ADIPOR/PROGESTIN RECEPTOR-RELATED"/>
    <property type="match status" value="1"/>
</dbReference>
<feature type="binding site" evidence="5">
    <location>
        <position position="304"/>
    </location>
    <ligand>
        <name>Zn(2+)</name>
        <dbReference type="ChEBI" id="CHEBI:29105"/>
    </ligand>
</feature>
<evidence type="ECO:0000256" key="1">
    <source>
        <dbReference type="ARBA" id="ARBA00004141"/>
    </source>
</evidence>
<dbReference type="GO" id="GO:0016020">
    <property type="term" value="C:membrane"/>
    <property type="evidence" value="ECO:0007669"/>
    <property type="project" value="UniProtKB-SubCell"/>
</dbReference>
<feature type="binding site" evidence="5">
    <location>
        <position position="191"/>
    </location>
    <ligand>
        <name>Zn(2+)</name>
        <dbReference type="ChEBI" id="CHEBI:29105"/>
    </ligand>
</feature>
<feature type="transmembrane region" description="Helical" evidence="7">
    <location>
        <begin position="199"/>
        <end position="222"/>
    </location>
</feature>
<sequence>MYSNNNNNNNNDNDNDNDSNTTIDLNYSSNSNGSSSTATTYKRASVLNNEDNNDTTTTNLIDTTLLPLILTNNNLHRDTISVIDSTTHKYVHANNQVCCCSDIEAFLELMNNDNPYILSGFREHTSKSYKECLKINIWTHLIPSIIYFILFINRLLNDESSRTIQQSNYHFNICIFLLSCSICFMVSAIYHTLRSHSVAIFKLTLMMDVLGIALSIIASVNFMIGSELMREKKFSLRTFILSVLASQGLVAHLLRYYLDQTLQLQVLQRIILAYTFLTLALVVRKFKIPEQLRPGKFDIWFSSHQIFHVLVVIGTYFIYHAYENGLMTCQGSDHK</sequence>
<dbReference type="OrthoDB" id="529367at2759"/>
<dbReference type="STRING" id="1054147.F4QD30"/>
<feature type="compositionally biased region" description="Low complexity" evidence="6">
    <location>
        <begin position="26"/>
        <end position="36"/>
    </location>
</feature>
<gene>
    <name evidence="8" type="ORF">DFA_11472</name>
</gene>
<evidence type="ECO:0000256" key="7">
    <source>
        <dbReference type="SAM" id="Phobius"/>
    </source>
</evidence>
<feature type="transmembrane region" description="Helical" evidence="7">
    <location>
        <begin position="169"/>
        <end position="193"/>
    </location>
</feature>
<keyword evidence="5" id="KW-0479">Metal-binding</keyword>
<dbReference type="Proteomes" id="UP000007797">
    <property type="component" value="Unassembled WGS sequence"/>
</dbReference>
<evidence type="ECO:0000313" key="9">
    <source>
        <dbReference type="Proteomes" id="UP000007797"/>
    </source>
</evidence>
<protein>
    <submittedName>
        <fullName evidence="8">Hly-III related family protein</fullName>
    </submittedName>
</protein>
<keyword evidence="3 7" id="KW-1133">Transmembrane helix</keyword>
<dbReference type="GeneID" id="14866381"/>
<dbReference type="PANTHER" id="PTHR20855:SF27">
    <property type="entry name" value="HLY-III RELATED FAMILY PROTEIN"/>
    <property type="match status" value="1"/>
</dbReference>
<dbReference type="GO" id="GO:0046872">
    <property type="term" value="F:metal ion binding"/>
    <property type="evidence" value="ECO:0007669"/>
    <property type="project" value="UniProtKB-KW"/>
</dbReference>